<reference evidence="4" key="2">
    <citation type="journal article" date="2017" name="Genome Announc.">
        <title>Genome sequences of Cyberlindnera fabianii 65, Pichia kudriavzevii 129, and Saccharomyces cerevisiae 131 isolated from fermented masau fruits in Zimbabwe.</title>
        <authorList>
            <person name="van Rijswijck I.M.H."/>
            <person name="Derks M.F.L."/>
            <person name="Abee T."/>
            <person name="de Ridder D."/>
            <person name="Smid E.J."/>
        </authorList>
    </citation>
    <scope>NUCLEOTIDE SEQUENCE [LARGE SCALE GENOMIC DNA]</scope>
    <source>
        <strain evidence="4">65</strain>
    </source>
</reference>
<reference evidence="3" key="3">
    <citation type="submission" date="2017-01" db="EMBL/GenBank/DDBJ databases">
        <authorList>
            <person name="Mah S.A."/>
            <person name="Swanson W.J."/>
            <person name="Moy G.W."/>
            <person name="Vacquier V.D."/>
        </authorList>
    </citation>
    <scope>NUCLEOTIDE SEQUENCE [LARGE SCALE GENOMIC DNA]</scope>
    <source>
        <strain evidence="3">65</strain>
    </source>
</reference>
<dbReference type="CDD" id="cd00448">
    <property type="entry name" value="YjgF_YER057c_UK114_family"/>
    <property type="match status" value="1"/>
</dbReference>
<proteinExistence type="inferred from homology"/>
<evidence type="ECO:0000313" key="2">
    <source>
        <dbReference type="EMBL" id="CDR40508.1"/>
    </source>
</evidence>
<dbReference type="STRING" id="36022.A0A061ASC5"/>
<name>A0A061ASC5_CYBFA</name>
<evidence type="ECO:0000256" key="1">
    <source>
        <dbReference type="ARBA" id="ARBA00010552"/>
    </source>
</evidence>
<evidence type="ECO:0000313" key="4">
    <source>
        <dbReference type="Proteomes" id="UP000189513"/>
    </source>
</evidence>
<dbReference type="EMBL" id="LK052890">
    <property type="protein sequence ID" value="CDR40508.1"/>
    <property type="molecule type" value="Genomic_DNA"/>
</dbReference>
<evidence type="ECO:0000313" key="3">
    <source>
        <dbReference type="EMBL" id="ONH68302.1"/>
    </source>
</evidence>
<keyword evidence="4" id="KW-1185">Reference proteome</keyword>
<dbReference type="Proteomes" id="UP000189513">
    <property type="component" value="Unassembled WGS sequence"/>
</dbReference>
<dbReference type="AlphaFoldDB" id="A0A061ASC5"/>
<dbReference type="PANTHER" id="PTHR11803:SF58">
    <property type="entry name" value="PROTEIN HMF1-RELATED"/>
    <property type="match status" value="1"/>
</dbReference>
<dbReference type="GO" id="GO:0005829">
    <property type="term" value="C:cytosol"/>
    <property type="evidence" value="ECO:0007669"/>
    <property type="project" value="TreeGrafter"/>
</dbReference>
<comment type="similarity">
    <text evidence="1">Belongs to the RutC family.</text>
</comment>
<organism evidence="2">
    <name type="scientific">Cyberlindnera fabianii</name>
    <name type="common">Yeast</name>
    <name type="synonym">Hansenula fabianii</name>
    <dbReference type="NCBI Taxonomy" id="36022"/>
    <lineage>
        <taxon>Eukaryota</taxon>
        <taxon>Fungi</taxon>
        <taxon>Dikarya</taxon>
        <taxon>Ascomycota</taxon>
        <taxon>Saccharomycotina</taxon>
        <taxon>Saccharomycetes</taxon>
        <taxon>Phaffomycetales</taxon>
        <taxon>Phaffomycetaceae</taxon>
        <taxon>Cyberlindnera</taxon>
    </lineage>
</organism>
<dbReference type="OMA" id="DEYNTAY"/>
<reference evidence="2" key="1">
    <citation type="journal article" date="2014" name="Genome Announc.">
        <title>Genome sequence of the yeast Cyberlindnera fabianii (Hansenula fabianii).</title>
        <authorList>
            <person name="Freel K.C."/>
            <person name="Sarilar V."/>
            <person name="Neuveglise C."/>
            <person name="Devillers H."/>
            <person name="Friedrich A."/>
            <person name="Schacherer J."/>
        </authorList>
    </citation>
    <scope>NUCLEOTIDE SEQUENCE</scope>
    <source>
        <strain evidence="2">YJS4271</strain>
    </source>
</reference>
<dbReference type="InterPro" id="IPR035959">
    <property type="entry name" value="RutC-like_sf"/>
</dbReference>
<dbReference type="PANTHER" id="PTHR11803">
    <property type="entry name" value="2-IMINOBUTANOATE/2-IMINOPROPANOATE DEAMINASE RIDA"/>
    <property type="match status" value="1"/>
</dbReference>
<sequence>MPEKITWEAINASGNALLSPAYKSNGHVFTSGQVGVDAQGKLGPDASTQTELAILNLKKVLEASGSSLDKVLKVLLFIKNREDAAAVNAVYKKYFTTQPGRSCIMVDFPNPDILVELECIAEYEDLSSKL</sequence>
<dbReference type="GO" id="GO:0005739">
    <property type="term" value="C:mitochondrion"/>
    <property type="evidence" value="ECO:0007669"/>
    <property type="project" value="TreeGrafter"/>
</dbReference>
<protein>
    <submittedName>
        <fullName evidence="3">2-iminobutanoate/2-iminopropanoate deaminase</fullName>
    </submittedName>
    <submittedName>
        <fullName evidence="2">CYFA0S05e01222g1_1</fullName>
    </submittedName>
</protein>
<gene>
    <name evidence="3" type="ORF">BON22_2216</name>
    <name evidence="2" type="ORF">CYFA0S_05e01222g</name>
</gene>
<dbReference type="InterPro" id="IPR006175">
    <property type="entry name" value="YjgF/YER057c/UK114"/>
</dbReference>
<dbReference type="VEuPathDB" id="FungiDB:BON22_2216"/>
<dbReference type="SUPFAM" id="SSF55298">
    <property type="entry name" value="YjgF-like"/>
    <property type="match status" value="1"/>
</dbReference>
<dbReference type="EMBL" id="MPUK01000003">
    <property type="protein sequence ID" value="ONH68302.1"/>
    <property type="molecule type" value="Genomic_DNA"/>
</dbReference>
<dbReference type="Gene3D" id="3.30.1330.40">
    <property type="entry name" value="RutC-like"/>
    <property type="match status" value="1"/>
</dbReference>
<accession>A0A061ASC5</accession>
<dbReference type="Pfam" id="PF01042">
    <property type="entry name" value="Ribonuc_L-PSP"/>
    <property type="match status" value="1"/>
</dbReference>
<dbReference type="OrthoDB" id="309640at2759"/>
<dbReference type="GO" id="GO:0019239">
    <property type="term" value="F:deaminase activity"/>
    <property type="evidence" value="ECO:0007669"/>
    <property type="project" value="TreeGrafter"/>
</dbReference>